<reference evidence="1 2" key="1">
    <citation type="journal article" date="2004" name="Science">
        <title>Illuminating the evolutionary history of chlamydiae.</title>
        <authorList>
            <person name="Horn M."/>
            <person name="Collingro A."/>
            <person name="Schmitz-Esser S."/>
            <person name="Beier C.L."/>
            <person name="Purkhold U."/>
            <person name="Fartmann B."/>
            <person name="Brandt P."/>
            <person name="Nyakatura G.J."/>
            <person name="Droege M."/>
            <person name="Frishman D."/>
            <person name="Rattei T."/>
            <person name="Mewes H."/>
            <person name="Wagner M."/>
        </authorList>
    </citation>
    <scope>NUCLEOTIDE SEQUENCE [LARGE SCALE GENOMIC DNA]</scope>
    <source>
        <strain evidence="1 2">UWE25</strain>
    </source>
</reference>
<dbReference type="AlphaFoldDB" id="Q6MAU3"/>
<evidence type="ECO:0000313" key="2">
    <source>
        <dbReference type="Proteomes" id="UP000000529"/>
    </source>
</evidence>
<dbReference type="RefSeq" id="WP_011176128.1">
    <property type="nucleotide sequence ID" value="NC_005861.2"/>
</dbReference>
<sequence length="275" mass="32188">MLNLQSKLSFFHFFFISLIVFGELPAQLDPQKQEKNTCQNKSLEPYLLPRRHPLHDALKMIFKDSKMFKSSDHFKQAGFKVIHGHRKLMVGSHYYVQGYLFKKFPNSMTQEKQLENFIKRLQGAEILRQYVLKHGFNHLVVPKKWLYRLPKSFSQGDKDPSYLLIVENMDIYNDYKNPNGMCMQMYYHMNIDVLTELCTVLHAVGGCDAFPRNQPFTKSGKIAFVDTEHVGKMKGHFLKHIVPALNPDMQTYAVALWNKLEQEEQEKSHFQRGSP</sequence>
<dbReference type="HOGENOM" id="CLU_1077082_0_0_0"/>
<accession>Q6MAU3</accession>
<organism evidence="1 2">
    <name type="scientific">Protochlamydia amoebophila (strain UWE25)</name>
    <dbReference type="NCBI Taxonomy" id="264201"/>
    <lineage>
        <taxon>Bacteria</taxon>
        <taxon>Pseudomonadati</taxon>
        <taxon>Chlamydiota</taxon>
        <taxon>Chlamydiia</taxon>
        <taxon>Parachlamydiales</taxon>
        <taxon>Parachlamydiaceae</taxon>
        <taxon>Candidatus Protochlamydia</taxon>
    </lineage>
</organism>
<protein>
    <submittedName>
        <fullName evidence="1">Uncharacterized protein</fullName>
    </submittedName>
</protein>
<name>Q6MAU3_PARUW</name>
<evidence type="ECO:0000313" key="1">
    <source>
        <dbReference type="EMBL" id="CAF24306.1"/>
    </source>
</evidence>
<gene>
    <name evidence="1" type="ORF">PC_RS07580</name>
</gene>
<keyword evidence="2" id="KW-1185">Reference proteome</keyword>
<dbReference type="eggNOG" id="ENOG5033R3U">
    <property type="taxonomic scope" value="Bacteria"/>
</dbReference>
<dbReference type="OrthoDB" id="21775at2"/>
<dbReference type="KEGG" id="pcu:PC_RS07580"/>
<dbReference type="EMBL" id="BX908798">
    <property type="protein sequence ID" value="CAF24306.1"/>
    <property type="molecule type" value="Genomic_DNA"/>
</dbReference>
<dbReference type="Proteomes" id="UP000000529">
    <property type="component" value="Chromosome"/>
</dbReference>
<proteinExistence type="predicted"/>